<name>X1DGH0_9ZZZZ</name>
<evidence type="ECO:0000313" key="1">
    <source>
        <dbReference type="EMBL" id="GAH07405.1"/>
    </source>
</evidence>
<accession>X1DGH0</accession>
<dbReference type="AlphaFoldDB" id="X1DGH0"/>
<sequence length="213" mass="23639">IFHGDKMTEIRRSTNEDGHYDPLRHEQIYDSKSTYKILTQTLAPDGKHYYAGAAGGGIRGAMNFIPLEGKVAVTPWIPFSAQISLVLGTKAAEPITPVNERENHYVEFMILHTDVTPVTNVNPIFIVMEFHDDSTFASNPIVNVHHTYVYDAVTPVHYGLGNLRHSFTPGALWGKLPTQGEHLEVTIVSGVAGEVVHITGLYRYTKDLQRGGK</sequence>
<gene>
    <name evidence="1" type="ORF">S01H4_53650</name>
</gene>
<dbReference type="EMBL" id="BART01030797">
    <property type="protein sequence ID" value="GAH07405.1"/>
    <property type="molecule type" value="Genomic_DNA"/>
</dbReference>
<feature type="non-terminal residue" evidence="1">
    <location>
        <position position="1"/>
    </location>
</feature>
<proteinExistence type="predicted"/>
<protein>
    <submittedName>
        <fullName evidence="1">Uncharacterized protein</fullName>
    </submittedName>
</protein>
<reference evidence="1" key="1">
    <citation type="journal article" date="2014" name="Front. Microbiol.">
        <title>High frequency of phylogenetically diverse reductive dehalogenase-homologous genes in deep subseafloor sedimentary metagenomes.</title>
        <authorList>
            <person name="Kawai M."/>
            <person name="Futagami T."/>
            <person name="Toyoda A."/>
            <person name="Takaki Y."/>
            <person name="Nishi S."/>
            <person name="Hori S."/>
            <person name="Arai W."/>
            <person name="Tsubouchi T."/>
            <person name="Morono Y."/>
            <person name="Uchiyama I."/>
            <person name="Ito T."/>
            <person name="Fujiyama A."/>
            <person name="Inagaki F."/>
            <person name="Takami H."/>
        </authorList>
    </citation>
    <scope>NUCLEOTIDE SEQUENCE</scope>
    <source>
        <strain evidence="1">Expedition CK06-06</strain>
    </source>
</reference>
<comment type="caution">
    <text evidence="1">The sequence shown here is derived from an EMBL/GenBank/DDBJ whole genome shotgun (WGS) entry which is preliminary data.</text>
</comment>
<organism evidence="1">
    <name type="scientific">marine sediment metagenome</name>
    <dbReference type="NCBI Taxonomy" id="412755"/>
    <lineage>
        <taxon>unclassified sequences</taxon>
        <taxon>metagenomes</taxon>
        <taxon>ecological metagenomes</taxon>
    </lineage>
</organism>